<dbReference type="RefSeq" id="XP_043040452.1">
    <property type="nucleotide sequence ID" value="XM_043186149.1"/>
</dbReference>
<dbReference type="PANTHER" id="PTHR35587:SF3">
    <property type="entry name" value="EXPRESSED PROTEIN"/>
    <property type="match status" value="1"/>
</dbReference>
<protein>
    <submittedName>
        <fullName evidence="1">Uncharacterized protein</fullName>
    </submittedName>
</protein>
<organism evidence="1 2">
    <name type="scientific">Guyanagaster necrorhizus</name>
    <dbReference type="NCBI Taxonomy" id="856835"/>
    <lineage>
        <taxon>Eukaryota</taxon>
        <taxon>Fungi</taxon>
        <taxon>Dikarya</taxon>
        <taxon>Basidiomycota</taxon>
        <taxon>Agaricomycotina</taxon>
        <taxon>Agaricomycetes</taxon>
        <taxon>Agaricomycetidae</taxon>
        <taxon>Agaricales</taxon>
        <taxon>Marasmiineae</taxon>
        <taxon>Physalacriaceae</taxon>
        <taxon>Guyanagaster</taxon>
    </lineage>
</organism>
<keyword evidence="2" id="KW-1185">Reference proteome</keyword>
<dbReference type="Proteomes" id="UP000812287">
    <property type="component" value="Unassembled WGS sequence"/>
</dbReference>
<dbReference type="EMBL" id="MU250533">
    <property type="protein sequence ID" value="KAG7446952.1"/>
    <property type="molecule type" value="Genomic_DNA"/>
</dbReference>
<dbReference type="AlphaFoldDB" id="A0A9P7VUS2"/>
<comment type="caution">
    <text evidence="1">The sequence shown here is derived from an EMBL/GenBank/DDBJ whole genome shotgun (WGS) entry which is preliminary data.</text>
</comment>
<evidence type="ECO:0000313" key="1">
    <source>
        <dbReference type="EMBL" id="KAG7446952.1"/>
    </source>
</evidence>
<accession>A0A9P7VUS2</accession>
<dbReference type="PANTHER" id="PTHR35587">
    <property type="entry name" value="EXPRESSED PROTEIN"/>
    <property type="match status" value="1"/>
</dbReference>
<name>A0A9P7VUS2_9AGAR</name>
<dbReference type="OrthoDB" id="2873061at2759"/>
<reference evidence="1" key="1">
    <citation type="submission" date="2020-11" db="EMBL/GenBank/DDBJ databases">
        <title>Adaptations for nitrogen fixation in a non-lichenized fungal sporocarp promotes dispersal by wood-feeding termites.</title>
        <authorList>
            <consortium name="DOE Joint Genome Institute"/>
            <person name="Koch R.A."/>
            <person name="Yoon G."/>
            <person name="Arayal U."/>
            <person name="Lail K."/>
            <person name="Amirebrahimi M."/>
            <person name="Labutti K."/>
            <person name="Lipzen A."/>
            <person name="Riley R."/>
            <person name="Barry K."/>
            <person name="Henrissat B."/>
            <person name="Grigoriev I.V."/>
            <person name="Herr J.R."/>
            <person name="Aime M.C."/>
        </authorList>
    </citation>
    <scope>NUCLEOTIDE SEQUENCE</scope>
    <source>
        <strain evidence="1">MCA 3950</strain>
    </source>
</reference>
<dbReference type="GeneID" id="66108446"/>
<sequence length="70" mass="7648">MSSPQNAAKFATAEHPTVAGGEKHIAHVPAAIIPHQRHREALKLRLDLNLEVEIQIQAKVHGDITLSLLD</sequence>
<evidence type="ECO:0000313" key="2">
    <source>
        <dbReference type="Proteomes" id="UP000812287"/>
    </source>
</evidence>
<proteinExistence type="predicted"/>
<gene>
    <name evidence="1" type="ORF">BT62DRAFT_931528</name>
</gene>